<organism evidence="2 3">
    <name type="scientific">Oryza sativa subsp. japonica</name>
    <name type="common">Rice</name>
    <dbReference type="NCBI Taxonomy" id="39947"/>
    <lineage>
        <taxon>Eukaryota</taxon>
        <taxon>Viridiplantae</taxon>
        <taxon>Streptophyta</taxon>
        <taxon>Embryophyta</taxon>
        <taxon>Tracheophyta</taxon>
        <taxon>Spermatophyta</taxon>
        <taxon>Magnoliopsida</taxon>
        <taxon>Liliopsida</taxon>
        <taxon>Poales</taxon>
        <taxon>Poaceae</taxon>
        <taxon>BOP clade</taxon>
        <taxon>Oryzoideae</taxon>
        <taxon>Oryzeae</taxon>
        <taxon>Oryzinae</taxon>
        <taxon>Oryza</taxon>
        <taxon>Oryza sativa</taxon>
    </lineage>
</organism>
<accession>Q0DLT7</accession>
<name>Q0DLT7_ORYSJ</name>
<gene>
    <name evidence="2" type="ordered locus">Os03g0847800</name>
</gene>
<dbReference type="Proteomes" id="UP000000763">
    <property type="component" value="Chromosome 3"/>
</dbReference>
<dbReference type="AlphaFoldDB" id="Q0DLT7"/>
<feature type="compositionally biased region" description="Gly residues" evidence="1">
    <location>
        <begin position="28"/>
        <end position="42"/>
    </location>
</feature>
<evidence type="ECO:0000313" key="2">
    <source>
        <dbReference type="EMBL" id="BAF13801.1"/>
    </source>
</evidence>
<feature type="region of interest" description="Disordered" evidence="1">
    <location>
        <begin position="15"/>
        <end position="83"/>
    </location>
</feature>
<dbReference type="KEGG" id="dosa:Os03g0847800"/>
<sequence length="83" mass="8767">MVAVARVRRPRLLRHQEEGRRTARARARGGGGGGVCGGGGGGDLRRRREEVVGDPGPEAAVPCLAASRFRPQDMRRPPAPTAS</sequence>
<reference evidence="2 3" key="1">
    <citation type="journal article" date="2005" name="Nature">
        <title>The map-based sequence of the rice genome.</title>
        <authorList>
            <consortium name="International rice genome sequencing project (IRGSP)"/>
            <person name="Matsumoto T."/>
            <person name="Wu J."/>
            <person name="Kanamori H."/>
            <person name="Katayose Y."/>
            <person name="Fujisawa M."/>
            <person name="Namiki N."/>
            <person name="Mizuno H."/>
            <person name="Yamamoto K."/>
            <person name="Antonio B.A."/>
            <person name="Baba T."/>
            <person name="Sakata K."/>
            <person name="Nagamura Y."/>
            <person name="Aoki H."/>
            <person name="Arikawa K."/>
            <person name="Arita K."/>
            <person name="Bito T."/>
            <person name="Chiden Y."/>
            <person name="Fujitsuka N."/>
            <person name="Fukunaka R."/>
            <person name="Hamada M."/>
            <person name="Harada C."/>
            <person name="Hayashi A."/>
            <person name="Hijishita S."/>
            <person name="Honda M."/>
            <person name="Hosokawa S."/>
            <person name="Ichikawa Y."/>
            <person name="Idonuma A."/>
            <person name="Iijima M."/>
            <person name="Ikeda M."/>
            <person name="Ikeno M."/>
            <person name="Ito K."/>
            <person name="Ito S."/>
            <person name="Ito T."/>
            <person name="Ito Y."/>
            <person name="Ito Y."/>
            <person name="Iwabuchi A."/>
            <person name="Kamiya K."/>
            <person name="Karasawa W."/>
            <person name="Kurita K."/>
            <person name="Katagiri S."/>
            <person name="Kikuta A."/>
            <person name="Kobayashi H."/>
            <person name="Kobayashi N."/>
            <person name="Machita K."/>
            <person name="Maehara T."/>
            <person name="Masukawa M."/>
            <person name="Mizubayashi T."/>
            <person name="Mukai Y."/>
            <person name="Nagasaki H."/>
            <person name="Nagata Y."/>
            <person name="Naito S."/>
            <person name="Nakashima M."/>
            <person name="Nakama Y."/>
            <person name="Nakamichi Y."/>
            <person name="Nakamura M."/>
            <person name="Meguro A."/>
            <person name="Negishi M."/>
            <person name="Ohta I."/>
            <person name="Ohta T."/>
            <person name="Okamoto M."/>
            <person name="Ono N."/>
            <person name="Saji S."/>
            <person name="Sakaguchi M."/>
            <person name="Sakai K."/>
            <person name="Shibata M."/>
            <person name="Shimokawa T."/>
            <person name="Song J."/>
            <person name="Takazaki Y."/>
            <person name="Terasawa K."/>
            <person name="Tsugane M."/>
            <person name="Tsuji K."/>
            <person name="Ueda S."/>
            <person name="Waki K."/>
            <person name="Yamagata H."/>
            <person name="Yamamoto M."/>
            <person name="Yamamoto S."/>
            <person name="Yamane H."/>
            <person name="Yoshiki S."/>
            <person name="Yoshihara R."/>
            <person name="Yukawa K."/>
            <person name="Zhong H."/>
            <person name="Yano M."/>
            <person name="Yuan Q."/>
            <person name="Ouyang S."/>
            <person name="Liu J."/>
            <person name="Jones K.M."/>
            <person name="Gansberger K."/>
            <person name="Moffat K."/>
            <person name="Hill J."/>
            <person name="Bera J."/>
            <person name="Fadrosh D."/>
            <person name="Jin S."/>
            <person name="Johri S."/>
            <person name="Kim M."/>
            <person name="Overton L."/>
            <person name="Reardon M."/>
            <person name="Tsitrin T."/>
            <person name="Vuong H."/>
            <person name="Weaver B."/>
            <person name="Ciecko A."/>
            <person name="Tallon L."/>
            <person name="Jackson J."/>
            <person name="Pai G."/>
            <person name="Aken S.V."/>
            <person name="Utterback T."/>
            <person name="Reidmuller S."/>
            <person name="Feldblyum T."/>
            <person name="Hsiao J."/>
            <person name="Zismann V."/>
            <person name="Iobst S."/>
            <person name="de Vazeille A.R."/>
            <person name="Buell C.R."/>
            <person name="Ying K."/>
            <person name="Li Y."/>
            <person name="Lu T."/>
            <person name="Huang Y."/>
            <person name="Zhao Q."/>
            <person name="Feng Q."/>
            <person name="Zhang L."/>
            <person name="Zhu J."/>
            <person name="Weng Q."/>
            <person name="Mu J."/>
            <person name="Lu Y."/>
            <person name="Fan D."/>
            <person name="Liu Y."/>
            <person name="Guan J."/>
            <person name="Zhang Y."/>
            <person name="Yu S."/>
            <person name="Liu X."/>
            <person name="Zhang Y."/>
            <person name="Hong G."/>
            <person name="Han B."/>
            <person name="Choisne N."/>
            <person name="Demange N."/>
            <person name="Orjeda G."/>
            <person name="Samain S."/>
            <person name="Cattolico L."/>
            <person name="Pelletier E."/>
            <person name="Couloux A."/>
            <person name="Segurens B."/>
            <person name="Wincker P."/>
            <person name="D'Hont A."/>
            <person name="Scarpelli C."/>
            <person name="Weissenbach J."/>
            <person name="Salanoubat M."/>
            <person name="Quetier F."/>
            <person name="Yu Y."/>
            <person name="Kim H.R."/>
            <person name="Rambo T."/>
            <person name="Currie J."/>
            <person name="Collura K."/>
            <person name="Luo M."/>
            <person name="Yang T."/>
            <person name="Ammiraju J.S.S."/>
            <person name="Engler F."/>
            <person name="Soderlund C."/>
            <person name="Wing R.A."/>
            <person name="Palmer L.E."/>
            <person name="de la Bastide M."/>
            <person name="Spiegel L."/>
            <person name="Nascimento L."/>
            <person name="Zutavern T."/>
            <person name="O'Shaughnessy A."/>
            <person name="Dike S."/>
            <person name="Dedhia N."/>
            <person name="Preston R."/>
            <person name="Balija V."/>
            <person name="McCombie W.R."/>
            <person name="Chow T."/>
            <person name="Chen H."/>
            <person name="Chung M."/>
            <person name="Chen C."/>
            <person name="Shaw J."/>
            <person name="Wu H."/>
            <person name="Hsiao K."/>
            <person name="Chao Y."/>
            <person name="Chu M."/>
            <person name="Cheng C."/>
            <person name="Hour A."/>
            <person name="Lee P."/>
            <person name="Lin S."/>
            <person name="Lin Y."/>
            <person name="Liou J."/>
            <person name="Liu S."/>
            <person name="Hsing Y."/>
            <person name="Raghuvanshi S."/>
            <person name="Mohanty A."/>
            <person name="Bharti A.K."/>
            <person name="Gaur A."/>
            <person name="Gupta V."/>
            <person name="Kumar D."/>
            <person name="Ravi V."/>
            <person name="Vij S."/>
            <person name="Kapur A."/>
            <person name="Khurana P."/>
            <person name="Khurana P."/>
            <person name="Khurana J.P."/>
            <person name="Tyagi A.K."/>
            <person name="Gaikwad K."/>
            <person name="Singh A."/>
            <person name="Dalal V."/>
            <person name="Srivastava S."/>
            <person name="Dixit A."/>
            <person name="Pal A.K."/>
            <person name="Ghazi I.A."/>
            <person name="Yadav M."/>
            <person name="Pandit A."/>
            <person name="Bhargava A."/>
            <person name="Sureshbabu K."/>
            <person name="Batra K."/>
            <person name="Sharma T.R."/>
            <person name="Mohapatra T."/>
            <person name="Singh N.K."/>
            <person name="Messing J."/>
            <person name="Nelson A.B."/>
            <person name="Fuks G."/>
            <person name="Kavchok S."/>
            <person name="Keizer G."/>
            <person name="Linton E."/>
            <person name="Llaca V."/>
            <person name="Song R."/>
            <person name="Tanyolac B."/>
            <person name="Young S."/>
            <person name="Ho-Il K."/>
            <person name="Hahn J.H."/>
            <person name="Sangsakoo G."/>
            <person name="Vanavichit A."/>
            <person name="de Mattos Luiz.A.T."/>
            <person name="Zimmer P.D."/>
            <person name="Malone G."/>
            <person name="Dellagostin O."/>
            <person name="de Oliveira A.C."/>
            <person name="Bevan M."/>
            <person name="Bancroft I."/>
            <person name="Minx P."/>
            <person name="Cordum H."/>
            <person name="Wilson R."/>
            <person name="Cheng Z."/>
            <person name="Jin W."/>
            <person name="Jiang J."/>
            <person name="Leong S.A."/>
            <person name="Iwama H."/>
            <person name="Gojobori T."/>
            <person name="Itoh T."/>
            <person name="Niimura Y."/>
            <person name="Fujii Y."/>
            <person name="Habara T."/>
            <person name="Sakai H."/>
            <person name="Sato Y."/>
            <person name="Wilson G."/>
            <person name="Kumar K."/>
            <person name="McCouch S."/>
            <person name="Juretic N."/>
            <person name="Hoen D."/>
            <person name="Wright S."/>
            <person name="Bruskiewich R."/>
            <person name="Bureau T."/>
            <person name="Miyao A."/>
            <person name="Hirochika H."/>
            <person name="Nishikawa T."/>
            <person name="Kadowaki K."/>
            <person name="Sugiura M."/>
            <person name="Burr B."/>
            <person name="Sasaki T."/>
        </authorList>
    </citation>
    <scope>NUCLEOTIDE SEQUENCE [LARGE SCALE GENOMIC DNA]</scope>
    <source>
        <strain evidence="3">cv. Nipponbare</strain>
    </source>
</reference>
<reference evidence="3" key="2">
    <citation type="journal article" date="2008" name="Nucleic Acids Res.">
        <title>The rice annotation project database (RAP-DB): 2008 update.</title>
        <authorList>
            <consortium name="The rice annotation project (RAP)"/>
        </authorList>
    </citation>
    <scope>GENOME REANNOTATION</scope>
    <source>
        <strain evidence="3">cv. Nipponbare</strain>
    </source>
</reference>
<evidence type="ECO:0000256" key="1">
    <source>
        <dbReference type="SAM" id="MobiDB-lite"/>
    </source>
</evidence>
<protein>
    <submittedName>
        <fullName evidence="2">Os03g0847800 protein</fullName>
    </submittedName>
</protein>
<evidence type="ECO:0000313" key="3">
    <source>
        <dbReference type="Proteomes" id="UP000000763"/>
    </source>
</evidence>
<dbReference type="EMBL" id="AP008209">
    <property type="protein sequence ID" value="BAF13801.1"/>
    <property type="molecule type" value="Genomic_DNA"/>
</dbReference>
<proteinExistence type="predicted"/>